<dbReference type="InterPro" id="IPR017585">
    <property type="entry name" value="SAF_FlgA"/>
</dbReference>
<dbReference type="RefSeq" id="WP_146573286.1">
    <property type="nucleotide sequence ID" value="NZ_CP042306.1"/>
</dbReference>
<evidence type="ECO:0000313" key="3">
    <source>
        <dbReference type="EMBL" id="QDZ08598.1"/>
    </source>
</evidence>
<dbReference type="Proteomes" id="UP000315673">
    <property type="component" value="Chromosome"/>
</dbReference>
<accession>A0A5B8LK31</accession>
<feature type="chain" id="PRO_5022973477" description="Flagella basal body P-ring formation protein FlgA SAF domain-containing protein" evidence="1">
    <location>
        <begin position="20"/>
        <end position="176"/>
    </location>
</feature>
<dbReference type="AlphaFoldDB" id="A0A5B8LK31"/>
<feature type="domain" description="Flagella basal body P-ring formation protein FlgA SAF" evidence="2">
    <location>
        <begin position="112"/>
        <end position="170"/>
    </location>
</feature>
<reference evidence="3 4" key="1">
    <citation type="submission" date="2019-07" db="EMBL/GenBank/DDBJ databases">
        <title>Full genome sequence of Sphingomonas sp. 4R-6-7(HKS19).</title>
        <authorList>
            <person name="Im W.-T."/>
        </authorList>
    </citation>
    <scope>NUCLEOTIDE SEQUENCE [LARGE SCALE GENOMIC DNA]</scope>
    <source>
        <strain evidence="3 4">HKS19</strain>
    </source>
</reference>
<feature type="signal peptide" evidence="1">
    <location>
        <begin position="1"/>
        <end position="19"/>
    </location>
</feature>
<sequence length="176" mass="17939">MIRSIITLAAIVAATPAAAQSFQSTTLLDKAVAGFTGRGIGEDGGARTAIDTRLKLATCPMVTMNWRTPAHDSVVVACPDPEWRIYVPIRIAAPAIVEPSPLAPTSAPVAKPVIVIKRGDPVSVSAGSPGFAVTRDGVAVNDAAAGARVLIKVTDGKPPIQAIATEPGKAMIPGGE</sequence>
<keyword evidence="4" id="KW-1185">Reference proteome</keyword>
<dbReference type="EMBL" id="CP042306">
    <property type="protein sequence ID" value="QDZ08598.1"/>
    <property type="molecule type" value="Genomic_DNA"/>
</dbReference>
<gene>
    <name evidence="3" type="ORF">FPZ24_14910</name>
</gene>
<evidence type="ECO:0000259" key="2">
    <source>
        <dbReference type="Pfam" id="PF13144"/>
    </source>
</evidence>
<proteinExistence type="predicted"/>
<evidence type="ECO:0000256" key="1">
    <source>
        <dbReference type="SAM" id="SignalP"/>
    </source>
</evidence>
<dbReference type="Pfam" id="PF13144">
    <property type="entry name" value="ChapFlgA"/>
    <property type="match status" value="1"/>
</dbReference>
<protein>
    <recommendedName>
        <fullName evidence="2">Flagella basal body P-ring formation protein FlgA SAF domain-containing protein</fullName>
    </recommendedName>
</protein>
<dbReference type="Gene3D" id="2.30.30.760">
    <property type="match status" value="1"/>
</dbReference>
<keyword evidence="1" id="KW-0732">Signal</keyword>
<dbReference type="KEGG" id="spai:FPZ24_14910"/>
<evidence type="ECO:0000313" key="4">
    <source>
        <dbReference type="Proteomes" id="UP000315673"/>
    </source>
</evidence>
<dbReference type="OrthoDB" id="7408548at2"/>
<organism evidence="3 4">
    <name type="scientific">Sphingomonas panacisoli</name>
    <dbReference type="NCBI Taxonomy" id="1813879"/>
    <lineage>
        <taxon>Bacteria</taxon>
        <taxon>Pseudomonadati</taxon>
        <taxon>Pseudomonadota</taxon>
        <taxon>Alphaproteobacteria</taxon>
        <taxon>Sphingomonadales</taxon>
        <taxon>Sphingomonadaceae</taxon>
        <taxon>Sphingomonas</taxon>
    </lineage>
</organism>
<name>A0A5B8LK31_9SPHN</name>